<sequence length="116" mass="12536">MADLLEVDLTDEERTLLVSGLNEWGGSARPTPDVAKLMGFGGVEALLREGGVIARKVKAREPLSAADWRRALFATEIVFVSDLVGSGVDWATTTGLTDEQSIRLLRDVQRKLVGLA</sequence>
<reference evidence="1" key="1">
    <citation type="submission" date="2022-10" db="EMBL/GenBank/DDBJ databases">
        <title>The WGS of Solirubrobacter phytolaccae KCTC 29190.</title>
        <authorList>
            <person name="Jiang Z."/>
        </authorList>
    </citation>
    <scope>NUCLEOTIDE SEQUENCE</scope>
    <source>
        <strain evidence="1">KCTC 29190</strain>
    </source>
</reference>
<keyword evidence="2" id="KW-1185">Reference proteome</keyword>
<evidence type="ECO:0000313" key="2">
    <source>
        <dbReference type="Proteomes" id="UP001147653"/>
    </source>
</evidence>
<dbReference type="EMBL" id="JAPDDP010000087">
    <property type="protein sequence ID" value="MDA0184819.1"/>
    <property type="molecule type" value="Genomic_DNA"/>
</dbReference>
<comment type="caution">
    <text evidence="1">The sequence shown here is derived from an EMBL/GenBank/DDBJ whole genome shotgun (WGS) entry which is preliminary data.</text>
</comment>
<dbReference type="AlphaFoldDB" id="A0A9X3SAT8"/>
<proteinExistence type="predicted"/>
<evidence type="ECO:0000313" key="1">
    <source>
        <dbReference type="EMBL" id="MDA0184819.1"/>
    </source>
</evidence>
<dbReference type="Proteomes" id="UP001147653">
    <property type="component" value="Unassembled WGS sequence"/>
</dbReference>
<dbReference type="RefSeq" id="WP_270029277.1">
    <property type="nucleotide sequence ID" value="NZ_JAPDDP010000087.1"/>
</dbReference>
<protein>
    <submittedName>
        <fullName evidence="1">Uncharacterized protein</fullName>
    </submittedName>
</protein>
<accession>A0A9X3SAT8</accession>
<organism evidence="1 2">
    <name type="scientific">Solirubrobacter phytolaccae</name>
    <dbReference type="NCBI Taxonomy" id="1404360"/>
    <lineage>
        <taxon>Bacteria</taxon>
        <taxon>Bacillati</taxon>
        <taxon>Actinomycetota</taxon>
        <taxon>Thermoleophilia</taxon>
        <taxon>Solirubrobacterales</taxon>
        <taxon>Solirubrobacteraceae</taxon>
        <taxon>Solirubrobacter</taxon>
    </lineage>
</organism>
<gene>
    <name evidence="1" type="ORF">OJ997_31240</name>
</gene>
<name>A0A9X3SAT8_9ACTN</name>